<protein>
    <submittedName>
        <fullName evidence="1">Uncharacterized protein</fullName>
    </submittedName>
</protein>
<proteinExistence type="predicted"/>
<keyword evidence="2" id="KW-1185">Reference proteome</keyword>
<gene>
    <name evidence="1" type="ORF">OUZ56_011270</name>
</gene>
<comment type="caution">
    <text evidence="1">The sequence shown here is derived from an EMBL/GenBank/DDBJ whole genome shotgun (WGS) entry which is preliminary data.</text>
</comment>
<accession>A0ABQ9Z0X2</accession>
<evidence type="ECO:0000313" key="1">
    <source>
        <dbReference type="EMBL" id="KAK4006115.1"/>
    </source>
</evidence>
<organism evidence="1 2">
    <name type="scientific">Daphnia magna</name>
    <dbReference type="NCBI Taxonomy" id="35525"/>
    <lineage>
        <taxon>Eukaryota</taxon>
        <taxon>Metazoa</taxon>
        <taxon>Ecdysozoa</taxon>
        <taxon>Arthropoda</taxon>
        <taxon>Crustacea</taxon>
        <taxon>Branchiopoda</taxon>
        <taxon>Diplostraca</taxon>
        <taxon>Cladocera</taxon>
        <taxon>Anomopoda</taxon>
        <taxon>Daphniidae</taxon>
        <taxon>Daphnia</taxon>
    </lineage>
</organism>
<dbReference type="EMBL" id="JAOYFB010000002">
    <property type="protein sequence ID" value="KAK4006115.1"/>
    <property type="molecule type" value="Genomic_DNA"/>
</dbReference>
<reference evidence="1 2" key="1">
    <citation type="journal article" date="2023" name="Nucleic Acids Res.">
        <title>The hologenome of Daphnia magna reveals possible DNA methylation and microbiome-mediated evolution of the host genome.</title>
        <authorList>
            <person name="Chaturvedi A."/>
            <person name="Li X."/>
            <person name="Dhandapani V."/>
            <person name="Marshall H."/>
            <person name="Kissane S."/>
            <person name="Cuenca-Cambronero M."/>
            <person name="Asole G."/>
            <person name="Calvet F."/>
            <person name="Ruiz-Romero M."/>
            <person name="Marangio P."/>
            <person name="Guigo R."/>
            <person name="Rago D."/>
            <person name="Mirbahai L."/>
            <person name="Eastwood N."/>
            <person name="Colbourne J.K."/>
            <person name="Zhou J."/>
            <person name="Mallon E."/>
            <person name="Orsini L."/>
        </authorList>
    </citation>
    <scope>NUCLEOTIDE SEQUENCE [LARGE SCALE GENOMIC DNA]</scope>
    <source>
        <strain evidence="1">LRV0_1</strain>
    </source>
</reference>
<dbReference type="Proteomes" id="UP001234178">
    <property type="component" value="Unassembled WGS sequence"/>
</dbReference>
<sequence>MREVYSCTPPELPWNNSSVGGNSFPRLQQKVEQAAMCCAKKFTEFKVLTAVDCGSFVMRTYPYAQVYLVAFLVHPTRQDILCQESKEHRELSFSEYARLLNSGTLQLIAL</sequence>
<name>A0ABQ9Z0X2_9CRUS</name>
<evidence type="ECO:0000313" key="2">
    <source>
        <dbReference type="Proteomes" id="UP001234178"/>
    </source>
</evidence>